<dbReference type="EMBL" id="JAAAHW010010342">
    <property type="protein sequence ID" value="KAF9927281.1"/>
    <property type="molecule type" value="Genomic_DNA"/>
</dbReference>
<evidence type="ECO:0000313" key="2">
    <source>
        <dbReference type="EMBL" id="KAF9927281.1"/>
    </source>
</evidence>
<dbReference type="Pfam" id="PF12937">
    <property type="entry name" value="F-box-like"/>
    <property type="match status" value="1"/>
</dbReference>
<name>A0A9P6LR89_9FUNG</name>
<organism evidence="2 3">
    <name type="scientific">Modicella reniformis</name>
    <dbReference type="NCBI Taxonomy" id="1440133"/>
    <lineage>
        <taxon>Eukaryota</taxon>
        <taxon>Fungi</taxon>
        <taxon>Fungi incertae sedis</taxon>
        <taxon>Mucoromycota</taxon>
        <taxon>Mortierellomycotina</taxon>
        <taxon>Mortierellomycetes</taxon>
        <taxon>Mortierellales</taxon>
        <taxon>Mortierellaceae</taxon>
        <taxon>Modicella</taxon>
    </lineage>
</organism>
<reference evidence="2" key="1">
    <citation type="journal article" date="2020" name="Fungal Divers.">
        <title>Resolving the Mortierellaceae phylogeny through synthesis of multi-gene phylogenetics and phylogenomics.</title>
        <authorList>
            <person name="Vandepol N."/>
            <person name="Liber J."/>
            <person name="Desiro A."/>
            <person name="Na H."/>
            <person name="Kennedy M."/>
            <person name="Barry K."/>
            <person name="Grigoriev I.V."/>
            <person name="Miller A.N."/>
            <person name="O'Donnell K."/>
            <person name="Stajich J.E."/>
            <person name="Bonito G."/>
        </authorList>
    </citation>
    <scope>NUCLEOTIDE SEQUENCE</scope>
    <source>
        <strain evidence="2">MES-2147</strain>
    </source>
</reference>
<accession>A0A9P6LR89</accession>
<protein>
    <recommendedName>
        <fullName evidence="1">F-box domain-containing protein</fullName>
    </recommendedName>
</protein>
<evidence type="ECO:0000313" key="3">
    <source>
        <dbReference type="Proteomes" id="UP000749646"/>
    </source>
</evidence>
<dbReference type="SUPFAM" id="SSF52047">
    <property type="entry name" value="RNI-like"/>
    <property type="match status" value="1"/>
</dbReference>
<gene>
    <name evidence="2" type="ORF">BGZ65_006869</name>
</gene>
<dbReference type="InterPro" id="IPR036047">
    <property type="entry name" value="F-box-like_dom_sf"/>
</dbReference>
<dbReference type="Gene3D" id="1.20.1280.50">
    <property type="match status" value="1"/>
</dbReference>
<dbReference type="SUPFAM" id="SSF81383">
    <property type="entry name" value="F-box domain"/>
    <property type="match status" value="1"/>
</dbReference>
<dbReference type="Proteomes" id="UP000749646">
    <property type="component" value="Unassembled WGS sequence"/>
</dbReference>
<dbReference type="InterPro" id="IPR032675">
    <property type="entry name" value="LRR_dom_sf"/>
</dbReference>
<dbReference type="InterPro" id="IPR001810">
    <property type="entry name" value="F-box_dom"/>
</dbReference>
<dbReference type="Gene3D" id="3.80.10.10">
    <property type="entry name" value="Ribonuclease Inhibitor"/>
    <property type="match status" value="1"/>
</dbReference>
<proteinExistence type="predicted"/>
<keyword evidence="3" id="KW-1185">Reference proteome</keyword>
<sequence>MIRSPFHIPELVEEIGAYLEQEDLARCARVCKSWHEGLIPLLYRNVRYDDHSRNMKSFWNTTQRYSRHIRSFTVSANFFPKVEELLGPECRYVTALALGPQDFVDQPLECHARLRSFVTHNPSIRTLQIDLRRHLSSSFFQEDNILRYIPALTNLAILDDRYPYSAGPKSNGAFEAILECGSQLESLTYQVFWGGSSDSLNNRGLNQEDDSKTIQTWPRLTSLTISGYEGYREIEFVKRCPNLKQLKAFFKKPNCFKVLHQMAQHYLSGHPSRLEHLEIMHLQGQQTKAALEELLRVCARPHAGLKTFRIHSSCMYETTFKTLLTYHANSLETLAAIGSKWANPFDLCLLFSMCPRLKSFEGVVDGCQLWFQDLVHFPWVCNDLRTLRLTICQNDSSFTKYQAVSPRNTADEHQRVVSTQRQFWRKLGMLKNLELLDILMITRDPSLKKMLSIVHEDLDHICGLKRLREIRILPGEDFMSNDVKEELQLRRPGLCIHYV</sequence>
<feature type="domain" description="F-box" evidence="1">
    <location>
        <begin position="10"/>
        <end position="46"/>
    </location>
</feature>
<comment type="caution">
    <text evidence="2">The sequence shown here is derived from an EMBL/GenBank/DDBJ whole genome shotgun (WGS) entry which is preliminary data.</text>
</comment>
<evidence type="ECO:0000259" key="1">
    <source>
        <dbReference type="Pfam" id="PF12937"/>
    </source>
</evidence>
<dbReference type="OrthoDB" id="2398163at2759"/>
<dbReference type="AlphaFoldDB" id="A0A9P6LR89"/>